<dbReference type="FunFam" id="3.40.50.720:FF:000001">
    <property type="entry name" value="Glyceraldehyde-3-phosphate dehydrogenase"/>
    <property type="match status" value="1"/>
</dbReference>
<reference evidence="9" key="1">
    <citation type="journal article" date="2020" name="Biotechnol. Biofuels">
        <title>New insights from the biogas microbiome by comprehensive genome-resolved metagenomics of nearly 1600 species originating from multiple anaerobic digesters.</title>
        <authorList>
            <person name="Campanaro S."/>
            <person name="Treu L."/>
            <person name="Rodriguez-R L.M."/>
            <person name="Kovalovszki A."/>
            <person name="Ziels R.M."/>
            <person name="Maus I."/>
            <person name="Zhu X."/>
            <person name="Kougias P.G."/>
            <person name="Basile A."/>
            <person name="Luo G."/>
            <person name="Schluter A."/>
            <person name="Konstantinidis K.T."/>
            <person name="Angelidaki I."/>
        </authorList>
    </citation>
    <scope>NUCLEOTIDE SEQUENCE</scope>
    <source>
        <strain evidence="9">AS06rmzACSIP_7</strain>
    </source>
</reference>
<dbReference type="GO" id="GO:0050661">
    <property type="term" value="F:NADP binding"/>
    <property type="evidence" value="ECO:0007669"/>
    <property type="project" value="InterPro"/>
</dbReference>
<dbReference type="Gene3D" id="3.30.360.10">
    <property type="entry name" value="Dihydrodipicolinate Reductase, domain 2"/>
    <property type="match status" value="1"/>
</dbReference>
<feature type="binding site" evidence="5">
    <location>
        <position position="120"/>
    </location>
    <ligand>
        <name>NAD(+)</name>
        <dbReference type="ChEBI" id="CHEBI:57540"/>
    </ligand>
</feature>
<keyword evidence="5" id="KW-0520">NAD</keyword>
<evidence type="ECO:0000256" key="6">
    <source>
        <dbReference type="PIRSR" id="PIRSR000149-4"/>
    </source>
</evidence>
<dbReference type="Pfam" id="PF00044">
    <property type="entry name" value="Gp_dh_N"/>
    <property type="match status" value="1"/>
</dbReference>
<evidence type="ECO:0000256" key="3">
    <source>
        <dbReference type="ARBA" id="ARBA00023002"/>
    </source>
</evidence>
<feature type="active site" description="Nucleophile" evidence="4">
    <location>
        <position position="152"/>
    </location>
</feature>
<feature type="binding site" evidence="5">
    <location>
        <position position="315"/>
    </location>
    <ligand>
        <name>NAD(+)</name>
        <dbReference type="ChEBI" id="CHEBI:57540"/>
    </ligand>
</feature>
<dbReference type="SUPFAM" id="SSF51735">
    <property type="entry name" value="NAD(P)-binding Rossmann-fold domains"/>
    <property type="match status" value="1"/>
</dbReference>
<keyword evidence="3" id="KW-0560">Oxidoreductase</keyword>
<feature type="site" description="Activates thiol group during catalysis" evidence="6">
    <location>
        <position position="179"/>
    </location>
</feature>
<feature type="binding site" evidence="5">
    <location>
        <position position="34"/>
    </location>
    <ligand>
        <name>NAD(+)</name>
        <dbReference type="ChEBI" id="CHEBI:57540"/>
    </ligand>
</feature>
<dbReference type="GO" id="GO:0051287">
    <property type="term" value="F:NAD binding"/>
    <property type="evidence" value="ECO:0007669"/>
    <property type="project" value="InterPro"/>
</dbReference>
<evidence type="ECO:0000313" key="9">
    <source>
        <dbReference type="EMBL" id="NLW35334.1"/>
    </source>
</evidence>
<dbReference type="PANTHER" id="PTHR43148">
    <property type="entry name" value="GLYCERALDEHYDE-3-PHOSPHATE DEHYDROGENASE 2"/>
    <property type="match status" value="1"/>
</dbReference>
<reference evidence="9" key="2">
    <citation type="submission" date="2020-01" db="EMBL/GenBank/DDBJ databases">
        <authorList>
            <person name="Campanaro S."/>
        </authorList>
    </citation>
    <scope>NUCLEOTIDE SEQUENCE</scope>
    <source>
        <strain evidence="9">AS06rmzACSIP_7</strain>
    </source>
</reference>
<evidence type="ECO:0000256" key="7">
    <source>
        <dbReference type="RuleBase" id="RU000397"/>
    </source>
</evidence>
<dbReference type="Pfam" id="PF02800">
    <property type="entry name" value="Gp_dh_C"/>
    <property type="match status" value="1"/>
</dbReference>
<feature type="binding site" evidence="5">
    <location>
        <begin position="12"/>
        <end position="13"/>
    </location>
    <ligand>
        <name>NAD(+)</name>
        <dbReference type="ChEBI" id="CHEBI:57540"/>
    </ligand>
</feature>
<evidence type="ECO:0000313" key="10">
    <source>
        <dbReference type="Proteomes" id="UP000777265"/>
    </source>
</evidence>
<dbReference type="Proteomes" id="UP000777265">
    <property type="component" value="Unassembled WGS sequence"/>
</dbReference>
<feature type="domain" description="Glyceraldehyde 3-phosphate dehydrogenase NAD(P) binding" evidence="8">
    <location>
        <begin position="3"/>
        <end position="152"/>
    </location>
</feature>
<dbReference type="GO" id="GO:0016620">
    <property type="term" value="F:oxidoreductase activity, acting on the aldehyde or oxo group of donors, NAD or NADP as acceptor"/>
    <property type="evidence" value="ECO:0007669"/>
    <property type="project" value="InterPro"/>
</dbReference>
<comment type="caution">
    <text evidence="9">The sequence shown here is derived from an EMBL/GenBank/DDBJ whole genome shotgun (WGS) entry which is preliminary data.</text>
</comment>
<dbReference type="PIRSF" id="PIRSF000149">
    <property type="entry name" value="GAP_DH"/>
    <property type="match status" value="1"/>
</dbReference>
<evidence type="ECO:0000256" key="2">
    <source>
        <dbReference type="ARBA" id="ARBA00011881"/>
    </source>
</evidence>
<protein>
    <submittedName>
        <fullName evidence="9">Type I glyceraldehyde-3-phosphate dehydrogenase</fullName>
    </submittedName>
</protein>
<dbReference type="InterPro" id="IPR020829">
    <property type="entry name" value="GlycerAld_3-P_DH_cat"/>
</dbReference>
<sequence>MSVRVAINGFGRIGRSVFRAGWTRPEFDFVAINDLGESRVLAHLLKYDSLQGVFAARVETGRDSIIIDGKKVPVFAVNDPEKLPWKDLAVDVVLESTGRFVRRDAAYRHIEAGAQKVVVSAPGNGLDVTVVLGINDEVYDRDRHQVVSMASCTANCLAPIAKILHDEFGILYGHMTTVHGYTNNQVLLDSPHKDLRRARSATLSIIPTTTTAMDATSRVIPDLAGRLEGISVRVPTPKVALVDFVVTLRKGTGREELNDTLKSYAEGTMKRILYCSDEPLVSTDLKGNPYSSIVDLTCTQVLGGKLVKIISWYDNESGFSHRLCDFFPFLMGR</sequence>
<evidence type="ECO:0000256" key="4">
    <source>
        <dbReference type="PIRSR" id="PIRSR000149-1"/>
    </source>
</evidence>
<evidence type="ECO:0000259" key="8">
    <source>
        <dbReference type="SMART" id="SM00846"/>
    </source>
</evidence>
<dbReference type="InterPro" id="IPR020831">
    <property type="entry name" value="GlycerAld/Erythrose_P_DH"/>
</dbReference>
<dbReference type="GO" id="GO:0006006">
    <property type="term" value="P:glucose metabolic process"/>
    <property type="evidence" value="ECO:0007669"/>
    <property type="project" value="InterPro"/>
</dbReference>
<accession>A0A971M4Y5</accession>
<dbReference type="EMBL" id="JAAYEE010000126">
    <property type="protein sequence ID" value="NLW35334.1"/>
    <property type="molecule type" value="Genomic_DNA"/>
</dbReference>
<comment type="subunit">
    <text evidence="2">Homotetramer.</text>
</comment>
<dbReference type="SUPFAM" id="SSF55347">
    <property type="entry name" value="Glyceraldehyde-3-phosphate dehydrogenase-like, C-terminal domain"/>
    <property type="match status" value="1"/>
</dbReference>
<proteinExistence type="inferred from homology"/>
<dbReference type="NCBIfam" id="TIGR01534">
    <property type="entry name" value="GAPDH-I"/>
    <property type="match status" value="1"/>
</dbReference>
<evidence type="ECO:0000256" key="5">
    <source>
        <dbReference type="PIRSR" id="PIRSR000149-3"/>
    </source>
</evidence>
<evidence type="ECO:0000256" key="1">
    <source>
        <dbReference type="ARBA" id="ARBA00007406"/>
    </source>
</evidence>
<organism evidence="9 10">
    <name type="scientific">Syntrophorhabdus aromaticivorans</name>
    <dbReference type="NCBI Taxonomy" id="328301"/>
    <lineage>
        <taxon>Bacteria</taxon>
        <taxon>Pseudomonadati</taxon>
        <taxon>Thermodesulfobacteriota</taxon>
        <taxon>Syntrophorhabdia</taxon>
        <taxon>Syntrophorhabdales</taxon>
        <taxon>Syntrophorhabdaceae</taxon>
        <taxon>Syntrophorhabdus</taxon>
    </lineage>
</organism>
<dbReference type="PRINTS" id="PR00078">
    <property type="entry name" value="G3PDHDRGNASE"/>
</dbReference>
<dbReference type="AlphaFoldDB" id="A0A971M4Y5"/>
<name>A0A971M4Y5_9BACT</name>
<dbReference type="InterPro" id="IPR020828">
    <property type="entry name" value="GlycerAld_3-P_DH_NAD(P)-bd"/>
</dbReference>
<gene>
    <name evidence="9" type="primary">gap</name>
    <name evidence="9" type="ORF">GXY80_07620</name>
</gene>
<dbReference type="SMART" id="SM00846">
    <property type="entry name" value="Gp_dh_N"/>
    <property type="match status" value="1"/>
</dbReference>
<dbReference type="InterPro" id="IPR036291">
    <property type="entry name" value="NAD(P)-bd_dom_sf"/>
</dbReference>
<dbReference type="CDD" id="cd05214">
    <property type="entry name" value="GAPDH_I_N"/>
    <property type="match status" value="1"/>
</dbReference>
<keyword evidence="5" id="KW-0547">Nucleotide-binding</keyword>
<dbReference type="FunFam" id="3.30.360.10:FF:000002">
    <property type="entry name" value="Glyceraldehyde-3-phosphate dehydrogenase"/>
    <property type="match status" value="1"/>
</dbReference>
<dbReference type="InterPro" id="IPR006424">
    <property type="entry name" value="Glyceraldehyde-3-P_DH_1"/>
</dbReference>
<dbReference type="Gene3D" id="3.40.50.720">
    <property type="entry name" value="NAD(P)-binding Rossmann-like Domain"/>
    <property type="match status" value="1"/>
</dbReference>
<dbReference type="CDD" id="cd18126">
    <property type="entry name" value="GAPDH_I_C"/>
    <property type="match status" value="1"/>
</dbReference>
<comment type="similarity">
    <text evidence="1 7">Belongs to the glyceraldehyde-3-phosphate dehydrogenase family.</text>
</comment>